<evidence type="ECO:0000256" key="9">
    <source>
        <dbReference type="ARBA" id="ARBA00023295"/>
    </source>
</evidence>
<evidence type="ECO:0000256" key="6">
    <source>
        <dbReference type="ARBA" id="ARBA00022729"/>
    </source>
</evidence>
<dbReference type="PANTHER" id="PTHR42715:SF12">
    <property type="entry name" value="BETA-GLUCOSIDASE G-RELATED"/>
    <property type="match status" value="1"/>
</dbReference>
<evidence type="ECO:0000256" key="12">
    <source>
        <dbReference type="RuleBase" id="RU361161"/>
    </source>
</evidence>
<accession>A0A1X2HPK9</accession>
<dbReference type="OrthoDB" id="416222at2759"/>
<feature type="signal peptide" evidence="13">
    <location>
        <begin position="1"/>
        <end position="21"/>
    </location>
</feature>
<evidence type="ECO:0000256" key="3">
    <source>
        <dbReference type="ARBA" id="ARBA00004987"/>
    </source>
</evidence>
<dbReference type="FunFam" id="3.40.50.1700:FF:000003">
    <property type="entry name" value="Probable beta-glucosidase"/>
    <property type="match status" value="1"/>
</dbReference>
<protein>
    <recommendedName>
        <fullName evidence="12">beta-glucosidase</fullName>
        <ecNumber evidence="12">3.2.1.21</ecNumber>
    </recommendedName>
</protein>
<keyword evidence="7 12" id="KW-0378">Hydrolase</keyword>
<dbReference type="EC" id="3.2.1.21" evidence="12"/>
<dbReference type="InterPro" id="IPR036881">
    <property type="entry name" value="Glyco_hydro_3_C_sf"/>
</dbReference>
<dbReference type="InterPro" id="IPR036962">
    <property type="entry name" value="Glyco_hydro_3_N_sf"/>
</dbReference>
<feature type="domain" description="Fibronectin type III-like" evidence="14">
    <location>
        <begin position="630"/>
        <end position="699"/>
    </location>
</feature>
<keyword evidence="9 12" id="KW-0326">Glycosidase</keyword>
<reference evidence="15 16" key="1">
    <citation type="submission" date="2016-07" db="EMBL/GenBank/DDBJ databases">
        <title>Pervasive Adenine N6-methylation of Active Genes in Fungi.</title>
        <authorList>
            <consortium name="DOE Joint Genome Institute"/>
            <person name="Mondo S.J."/>
            <person name="Dannebaum R.O."/>
            <person name="Kuo R.C."/>
            <person name="Labutti K."/>
            <person name="Haridas S."/>
            <person name="Kuo A."/>
            <person name="Salamov A."/>
            <person name="Ahrendt S.R."/>
            <person name="Lipzen A."/>
            <person name="Sullivan W."/>
            <person name="Andreopoulos W.B."/>
            <person name="Clum A."/>
            <person name="Lindquist E."/>
            <person name="Daum C."/>
            <person name="Ramamoorthy G.K."/>
            <person name="Gryganskyi A."/>
            <person name="Culley D."/>
            <person name="Magnuson J.K."/>
            <person name="James T.Y."/>
            <person name="O'Malley M.A."/>
            <person name="Stajich J.E."/>
            <person name="Spatafora J.W."/>
            <person name="Visel A."/>
            <person name="Grigoriev I.V."/>
        </authorList>
    </citation>
    <scope>NUCLEOTIDE SEQUENCE [LARGE SCALE GENOMIC DNA]</scope>
    <source>
        <strain evidence="15 16">NRRL 2496</strain>
    </source>
</reference>
<dbReference type="AlphaFoldDB" id="A0A1X2HPK9"/>
<dbReference type="PANTHER" id="PTHR42715">
    <property type="entry name" value="BETA-GLUCOSIDASE"/>
    <property type="match status" value="1"/>
</dbReference>
<dbReference type="InterPro" id="IPR013783">
    <property type="entry name" value="Ig-like_fold"/>
</dbReference>
<evidence type="ECO:0000256" key="5">
    <source>
        <dbReference type="ARBA" id="ARBA00022525"/>
    </source>
</evidence>
<comment type="caution">
    <text evidence="15">The sequence shown here is derived from an EMBL/GenBank/DDBJ whole genome shotgun (WGS) entry which is preliminary data.</text>
</comment>
<dbReference type="SMART" id="SM01217">
    <property type="entry name" value="Fn3_like"/>
    <property type="match status" value="1"/>
</dbReference>
<evidence type="ECO:0000256" key="8">
    <source>
        <dbReference type="ARBA" id="ARBA00023277"/>
    </source>
</evidence>
<dbReference type="Proteomes" id="UP000242180">
    <property type="component" value="Unassembled WGS sequence"/>
</dbReference>
<dbReference type="FunCoup" id="A0A1X2HPK9">
    <property type="interactions" value="48"/>
</dbReference>
<evidence type="ECO:0000256" key="10">
    <source>
        <dbReference type="ARBA" id="ARBA00023326"/>
    </source>
</evidence>
<comment type="function">
    <text evidence="11">Beta-glucosidases are one of a number of cellulolytic enzymes involved in the degradation of cellulosic biomass. Catalyzes the last step releasing glucose from the inhibitory cellobiose.</text>
</comment>
<dbReference type="Pfam" id="PF01915">
    <property type="entry name" value="Glyco_hydro_3_C"/>
    <property type="match status" value="1"/>
</dbReference>
<dbReference type="Gene3D" id="2.60.40.10">
    <property type="entry name" value="Immunoglobulins"/>
    <property type="match status" value="1"/>
</dbReference>
<dbReference type="Gene3D" id="3.40.50.1700">
    <property type="entry name" value="Glycoside hydrolase family 3 C-terminal domain"/>
    <property type="match status" value="1"/>
</dbReference>
<comment type="subcellular location">
    <subcellularLocation>
        <location evidence="2">Secreted</location>
    </subcellularLocation>
</comment>
<comment type="similarity">
    <text evidence="4 12">Belongs to the glycosyl hydrolase 3 family.</text>
</comment>
<sequence>MQITALTTAVFIFFASTNAAARTWEEAYEKAEALVGKMSIEQKVNITTGTGRGLCVGMSGSTTDPDFPALCLQDGPLGVRIADNITAGVSGITASQSWDKKALRKRGEYMGKEFYGKGVHAQLGPDVEVMRSPYAGRIFESFGEDPYLNGVAGVETVLGIQSEGVIAVIKHFVLNNQEHNRTTSSSTVDDRSLHEVWAWPFARAVEAGAGSVMCSYNKINGTYACESDGSLNKLLKSEMGFQGFVMSDWGATHSTVDAANNGLDMTMPGGEGYFGKNLTKAVEEGDVTEERLTDMAKRIVAAYYKMDQDDPDFPEVSLNSVNRTKAPMVDVQEDHAKLVRQLGAEATVLLLNKDEALPLPADLKKIAVLGVDAGPDPNGLNCGGDNGLACNNGTLAMGWGSGSATFPYLISPYEGIKSRAGGDVEVVHSFDSWDTDAAQDLVRDVDVAIVCASSDSGEATVVDGNAGDRNNLTLWHNGDKFIEAVADANEKTIVVIHATGPVTMPWIDHKNIKAVVWSGLPGQESGNSLADVLFGDVNPSGRLPYTIAKNEDDYPVHIDLHDTIDYKENLLVGYKWFDAKNIEPLFEFGFGLSYTNFSFSDLKVKTSDNEGELVSATVAVENTGDVDGAAVVQAYISFPESAGEPPKVLRGFDKVQIKRGHKDRVSFAFDKLSLSVYDVEKDDWVVPSGKYSIHIGASSRDIHQSTSFTL</sequence>
<evidence type="ECO:0000256" key="13">
    <source>
        <dbReference type="SAM" id="SignalP"/>
    </source>
</evidence>
<comment type="catalytic activity">
    <reaction evidence="1 12">
        <text>Hydrolysis of terminal, non-reducing beta-D-glucosyl residues with release of beta-D-glucose.</text>
        <dbReference type="EC" id="3.2.1.21"/>
    </reaction>
</comment>
<dbReference type="InterPro" id="IPR001764">
    <property type="entry name" value="Glyco_hydro_3_N"/>
</dbReference>
<keyword evidence="8 12" id="KW-0119">Carbohydrate metabolism</keyword>
<dbReference type="InterPro" id="IPR002772">
    <property type="entry name" value="Glyco_hydro_3_C"/>
</dbReference>
<keyword evidence="6 13" id="KW-0732">Signal</keyword>
<keyword evidence="16" id="KW-1185">Reference proteome</keyword>
<name>A0A1X2HPK9_SYNRA</name>
<evidence type="ECO:0000313" key="16">
    <source>
        <dbReference type="Proteomes" id="UP000242180"/>
    </source>
</evidence>
<dbReference type="InterPro" id="IPR019800">
    <property type="entry name" value="Glyco_hydro_3_AS"/>
</dbReference>
<dbReference type="Gene3D" id="3.20.20.300">
    <property type="entry name" value="Glycoside hydrolase, family 3, N-terminal domain"/>
    <property type="match status" value="1"/>
</dbReference>
<evidence type="ECO:0000313" key="15">
    <source>
        <dbReference type="EMBL" id="ORZ01291.1"/>
    </source>
</evidence>
<evidence type="ECO:0000256" key="1">
    <source>
        <dbReference type="ARBA" id="ARBA00000448"/>
    </source>
</evidence>
<gene>
    <name evidence="15" type="ORF">BCR43DRAFT_542136</name>
</gene>
<dbReference type="GO" id="GO:0005576">
    <property type="term" value="C:extracellular region"/>
    <property type="evidence" value="ECO:0007669"/>
    <property type="project" value="UniProtKB-SubCell"/>
</dbReference>
<comment type="pathway">
    <text evidence="3 12">Glycan metabolism; cellulose degradation.</text>
</comment>
<keyword evidence="10 12" id="KW-0624">Polysaccharide degradation</keyword>
<dbReference type="OMA" id="HMAIGTT"/>
<dbReference type="GO" id="GO:0030245">
    <property type="term" value="P:cellulose catabolic process"/>
    <property type="evidence" value="ECO:0007669"/>
    <property type="project" value="UniProtKB-UniPathway"/>
</dbReference>
<dbReference type="InterPro" id="IPR050288">
    <property type="entry name" value="Cellulose_deg_GH3"/>
</dbReference>
<dbReference type="Pfam" id="PF00933">
    <property type="entry name" value="Glyco_hydro_3"/>
    <property type="match status" value="1"/>
</dbReference>
<dbReference type="STRING" id="13706.A0A1X2HPK9"/>
<evidence type="ECO:0000259" key="14">
    <source>
        <dbReference type="SMART" id="SM01217"/>
    </source>
</evidence>
<dbReference type="FunFam" id="3.20.20.300:FF:000002">
    <property type="entry name" value="Probable beta-glucosidase"/>
    <property type="match status" value="1"/>
</dbReference>
<dbReference type="UniPathway" id="UPA00696"/>
<dbReference type="GO" id="GO:0008422">
    <property type="term" value="F:beta-glucosidase activity"/>
    <property type="evidence" value="ECO:0007669"/>
    <property type="project" value="UniProtKB-EC"/>
</dbReference>
<dbReference type="InterPro" id="IPR026891">
    <property type="entry name" value="Fn3-like"/>
</dbReference>
<dbReference type="SUPFAM" id="SSF51445">
    <property type="entry name" value="(Trans)glycosidases"/>
    <property type="match status" value="1"/>
</dbReference>
<dbReference type="PROSITE" id="PS00775">
    <property type="entry name" value="GLYCOSYL_HYDROL_F3"/>
    <property type="match status" value="1"/>
</dbReference>
<evidence type="ECO:0000256" key="7">
    <source>
        <dbReference type="ARBA" id="ARBA00022801"/>
    </source>
</evidence>
<dbReference type="InParanoid" id="A0A1X2HPK9"/>
<dbReference type="InterPro" id="IPR017853">
    <property type="entry name" value="GH"/>
</dbReference>
<proteinExistence type="inferred from homology"/>
<evidence type="ECO:0000256" key="11">
    <source>
        <dbReference type="ARBA" id="ARBA00024983"/>
    </source>
</evidence>
<organism evidence="15 16">
    <name type="scientific">Syncephalastrum racemosum</name>
    <name type="common">Filamentous fungus</name>
    <dbReference type="NCBI Taxonomy" id="13706"/>
    <lineage>
        <taxon>Eukaryota</taxon>
        <taxon>Fungi</taxon>
        <taxon>Fungi incertae sedis</taxon>
        <taxon>Mucoromycota</taxon>
        <taxon>Mucoromycotina</taxon>
        <taxon>Mucoromycetes</taxon>
        <taxon>Mucorales</taxon>
        <taxon>Syncephalastraceae</taxon>
        <taxon>Syncephalastrum</taxon>
    </lineage>
</organism>
<dbReference type="PRINTS" id="PR00133">
    <property type="entry name" value="GLHYDRLASE3"/>
</dbReference>
<dbReference type="Pfam" id="PF14310">
    <property type="entry name" value="Fn3-like"/>
    <property type="match status" value="1"/>
</dbReference>
<dbReference type="EMBL" id="MCGN01000002">
    <property type="protein sequence ID" value="ORZ01291.1"/>
    <property type="molecule type" value="Genomic_DNA"/>
</dbReference>
<dbReference type="SUPFAM" id="SSF52279">
    <property type="entry name" value="Beta-D-glucan exohydrolase, C-terminal domain"/>
    <property type="match status" value="1"/>
</dbReference>
<feature type="chain" id="PRO_5012010193" description="beta-glucosidase" evidence="13">
    <location>
        <begin position="22"/>
        <end position="710"/>
    </location>
</feature>
<keyword evidence="5" id="KW-0964">Secreted</keyword>
<evidence type="ECO:0000256" key="2">
    <source>
        <dbReference type="ARBA" id="ARBA00004613"/>
    </source>
</evidence>
<evidence type="ECO:0000256" key="4">
    <source>
        <dbReference type="ARBA" id="ARBA00005336"/>
    </source>
</evidence>